<gene>
    <name evidence="2" type="ORF">BB560_001285</name>
</gene>
<dbReference type="InterPro" id="IPR000095">
    <property type="entry name" value="CRIB_dom"/>
</dbReference>
<sequence length="147" mass="17054">MKYLKSSKMEIGLPYNTKHELHIGVDEINKALELLPETCKQYIEDSNRFLKPSSYRNPYISNNTPIIQVSNTNKAALDNADSPNLPSSDFFSELDTVDIPKLSLELEELRPEQEKNSGSKHTYQLENDPEYQMNINVDKDMIEYYYL</sequence>
<comment type="caution">
    <text evidence="2">The sequence shown here is derived from an EMBL/GenBank/DDBJ whole genome shotgun (WGS) entry which is preliminary data.</text>
</comment>
<dbReference type="PROSITE" id="PS50108">
    <property type="entry name" value="CRIB"/>
    <property type="match status" value="1"/>
</dbReference>
<accession>A0A2T9ZI16</accession>
<dbReference type="InterPro" id="IPR036936">
    <property type="entry name" value="CRIB_dom_sf"/>
</dbReference>
<name>A0A2T9ZI16_9FUNG</name>
<dbReference type="AlphaFoldDB" id="A0A2T9ZI16"/>
<evidence type="ECO:0000313" key="2">
    <source>
        <dbReference type="EMBL" id="PVV04219.1"/>
    </source>
</evidence>
<keyword evidence="3" id="KW-1185">Reference proteome</keyword>
<dbReference type="EMBL" id="MBFS01000149">
    <property type="protein sequence ID" value="PVV04219.1"/>
    <property type="molecule type" value="Genomic_DNA"/>
</dbReference>
<evidence type="ECO:0000259" key="1">
    <source>
        <dbReference type="PROSITE" id="PS50108"/>
    </source>
</evidence>
<dbReference type="OrthoDB" id="248923at2759"/>
<protein>
    <recommendedName>
        <fullName evidence="1">CRIB domain-containing protein</fullName>
    </recommendedName>
</protein>
<organism evidence="2 3">
    <name type="scientific">Smittium megazygosporum</name>
    <dbReference type="NCBI Taxonomy" id="133381"/>
    <lineage>
        <taxon>Eukaryota</taxon>
        <taxon>Fungi</taxon>
        <taxon>Fungi incertae sedis</taxon>
        <taxon>Zoopagomycota</taxon>
        <taxon>Kickxellomycotina</taxon>
        <taxon>Harpellomycetes</taxon>
        <taxon>Harpellales</taxon>
        <taxon>Legeriomycetaceae</taxon>
        <taxon>Smittium</taxon>
    </lineage>
</organism>
<dbReference type="Proteomes" id="UP000245609">
    <property type="component" value="Unassembled WGS sequence"/>
</dbReference>
<proteinExistence type="predicted"/>
<feature type="domain" description="CRIB" evidence="1">
    <location>
        <begin position="11"/>
        <end position="24"/>
    </location>
</feature>
<reference evidence="2 3" key="1">
    <citation type="journal article" date="2018" name="MBio">
        <title>Comparative Genomics Reveals the Core Gene Toolbox for the Fungus-Insect Symbiosis.</title>
        <authorList>
            <person name="Wang Y."/>
            <person name="Stata M."/>
            <person name="Wang W."/>
            <person name="Stajich J.E."/>
            <person name="White M.M."/>
            <person name="Moncalvo J.M."/>
        </authorList>
    </citation>
    <scope>NUCLEOTIDE SEQUENCE [LARGE SCALE GENOMIC DNA]</scope>
    <source>
        <strain evidence="2 3">SC-DP-2</strain>
    </source>
</reference>
<evidence type="ECO:0000313" key="3">
    <source>
        <dbReference type="Proteomes" id="UP000245609"/>
    </source>
</evidence>
<dbReference type="Gene3D" id="3.90.810.10">
    <property type="entry name" value="CRIB domain"/>
    <property type="match status" value="1"/>
</dbReference>